<dbReference type="InterPro" id="IPR021005">
    <property type="entry name" value="Znf_CGNR"/>
</dbReference>
<accession>A0A8J3KS85</accession>
<dbReference type="InterPro" id="IPR023286">
    <property type="entry name" value="ABATE_dom_sf"/>
</dbReference>
<reference evidence="2 3" key="1">
    <citation type="submission" date="2021-01" db="EMBL/GenBank/DDBJ databases">
        <title>Whole genome shotgun sequence of Catellatospora citrea NBRC 14495.</title>
        <authorList>
            <person name="Komaki H."/>
            <person name="Tamura T."/>
        </authorList>
    </citation>
    <scope>NUCLEOTIDE SEQUENCE [LARGE SCALE GENOMIC DNA]</scope>
    <source>
        <strain evidence="2 3">NBRC 14495</strain>
    </source>
</reference>
<dbReference type="SUPFAM" id="SSF160904">
    <property type="entry name" value="Jann2411-like"/>
    <property type="match status" value="1"/>
</dbReference>
<evidence type="ECO:0000313" key="3">
    <source>
        <dbReference type="Proteomes" id="UP000659904"/>
    </source>
</evidence>
<evidence type="ECO:0000259" key="1">
    <source>
        <dbReference type="Pfam" id="PF11706"/>
    </source>
</evidence>
<organism evidence="2 3">
    <name type="scientific">Catellatospora citrea</name>
    <dbReference type="NCBI Taxonomy" id="53366"/>
    <lineage>
        <taxon>Bacteria</taxon>
        <taxon>Bacillati</taxon>
        <taxon>Actinomycetota</taxon>
        <taxon>Actinomycetes</taxon>
        <taxon>Micromonosporales</taxon>
        <taxon>Micromonosporaceae</taxon>
        <taxon>Catellatospora</taxon>
    </lineage>
</organism>
<comment type="caution">
    <text evidence="2">The sequence shown here is derived from an EMBL/GenBank/DDBJ whole genome shotgun (WGS) entry which is preliminary data.</text>
</comment>
<name>A0A8J3KS85_9ACTN</name>
<dbReference type="RefSeq" id="WP_120319965.1">
    <property type="nucleotide sequence ID" value="NZ_BONH01000049.1"/>
</dbReference>
<proteinExistence type="predicted"/>
<feature type="domain" description="Zinc finger CGNR" evidence="1">
    <location>
        <begin position="153"/>
        <end position="196"/>
    </location>
</feature>
<dbReference type="EMBL" id="BONH01000049">
    <property type="protein sequence ID" value="GIG02226.1"/>
    <property type="molecule type" value="Genomic_DNA"/>
</dbReference>
<dbReference type="Pfam" id="PF11706">
    <property type="entry name" value="zf-CGNR"/>
    <property type="match status" value="1"/>
</dbReference>
<keyword evidence="3" id="KW-1185">Reference proteome</keyword>
<dbReference type="Proteomes" id="UP000659904">
    <property type="component" value="Unassembled WGS sequence"/>
</dbReference>
<evidence type="ECO:0000313" key="2">
    <source>
        <dbReference type="EMBL" id="GIG02226.1"/>
    </source>
</evidence>
<dbReference type="Pfam" id="PF07336">
    <property type="entry name" value="ABATE"/>
    <property type="match status" value="1"/>
</dbReference>
<gene>
    <name evidence="2" type="ORF">Cci01nite_73190</name>
</gene>
<protein>
    <recommendedName>
        <fullName evidence="1">Zinc finger CGNR domain-containing protein</fullName>
    </recommendedName>
</protein>
<sequence length="201" mass="21617">MEPGFVLRPPSGGVFRFDPGTLWLDLLVSGGPGELAVFETLHTPADAATWSGLCRLRLDPARVHVTAGELTALVRLRDGLWELAWALTRGDPVPPGIAALVDRAAAPPPPAPRLRVTGAGFAREWTLPATGTHLLSAVARDVVDVLTGPHADRVRECGGHRCGLVFLDTSRPGSRRWCSMERCGNRSKVRALRERRAPDAG</sequence>
<dbReference type="PANTHER" id="PTHR35525:SF3">
    <property type="entry name" value="BLL6575 PROTEIN"/>
    <property type="match status" value="1"/>
</dbReference>
<dbReference type="Gene3D" id="1.10.3300.10">
    <property type="entry name" value="Jann2411-like domain"/>
    <property type="match status" value="1"/>
</dbReference>
<dbReference type="PANTHER" id="PTHR35525">
    <property type="entry name" value="BLL6575 PROTEIN"/>
    <property type="match status" value="1"/>
</dbReference>
<dbReference type="AlphaFoldDB" id="A0A8J3KS85"/>
<dbReference type="InterPro" id="IPR010852">
    <property type="entry name" value="ABATE"/>
</dbReference>